<reference evidence="2" key="1">
    <citation type="journal article" date="2019" name="Int. J. Syst. Evol. Microbiol.">
        <title>The Global Catalogue of Microorganisms (GCM) 10K type strain sequencing project: providing services to taxonomists for standard genome sequencing and annotation.</title>
        <authorList>
            <consortium name="The Broad Institute Genomics Platform"/>
            <consortium name="The Broad Institute Genome Sequencing Center for Infectious Disease"/>
            <person name="Wu L."/>
            <person name="Ma J."/>
        </authorList>
    </citation>
    <scope>NUCLEOTIDE SEQUENCE [LARGE SCALE GENOMIC DNA]</scope>
    <source>
        <strain evidence="2">KACC 12822</strain>
    </source>
</reference>
<evidence type="ECO:0000313" key="1">
    <source>
        <dbReference type="EMBL" id="MFC5439696.1"/>
    </source>
</evidence>
<evidence type="ECO:0008006" key="3">
    <source>
        <dbReference type="Google" id="ProtNLM"/>
    </source>
</evidence>
<accession>A0ABW0JV76</accession>
<keyword evidence="2" id="KW-1185">Reference proteome</keyword>
<dbReference type="EMBL" id="JBHSMM010000001">
    <property type="protein sequence ID" value="MFC5439696.1"/>
    <property type="molecule type" value="Genomic_DNA"/>
</dbReference>
<comment type="caution">
    <text evidence="1">The sequence shown here is derived from an EMBL/GenBank/DDBJ whole genome shotgun (WGS) entry which is preliminary data.</text>
</comment>
<organism evidence="1 2">
    <name type="scientific">Rhodanobacter ginsenosidimutans</name>
    <dbReference type="NCBI Taxonomy" id="490571"/>
    <lineage>
        <taxon>Bacteria</taxon>
        <taxon>Pseudomonadati</taxon>
        <taxon>Pseudomonadota</taxon>
        <taxon>Gammaproteobacteria</taxon>
        <taxon>Lysobacterales</taxon>
        <taxon>Rhodanobacteraceae</taxon>
        <taxon>Rhodanobacter</taxon>
    </lineage>
</organism>
<dbReference type="Proteomes" id="UP001596018">
    <property type="component" value="Unassembled WGS sequence"/>
</dbReference>
<dbReference type="SUPFAM" id="SSF54427">
    <property type="entry name" value="NTF2-like"/>
    <property type="match status" value="1"/>
</dbReference>
<sequence>MIRPKKTILIAGALVLLALVLPGCRRTPDETRVREAIVAMAQAAEAGSAGDLAEPLSEDFDGNAGRLDRRKLTGMVRLLALRGDHVGVTMGPVSIEHRGERMVATFTVTLTSGGKLLPDQMGVYQVESAWRNEDGDWRCYTATWKRVM</sequence>
<name>A0ABW0JV76_9GAMM</name>
<dbReference type="RefSeq" id="WP_056080042.1">
    <property type="nucleotide sequence ID" value="NZ_JALBWS010000014.1"/>
</dbReference>
<dbReference type="InterPro" id="IPR032710">
    <property type="entry name" value="NTF2-like_dom_sf"/>
</dbReference>
<gene>
    <name evidence="1" type="ORF">ACFPK0_06690</name>
</gene>
<protein>
    <recommendedName>
        <fullName evidence="3">DUF4440 domain-containing protein</fullName>
    </recommendedName>
</protein>
<evidence type="ECO:0000313" key="2">
    <source>
        <dbReference type="Proteomes" id="UP001596018"/>
    </source>
</evidence>
<proteinExistence type="predicted"/>